<evidence type="ECO:0000259" key="2">
    <source>
        <dbReference type="Pfam" id="PF05090"/>
    </source>
</evidence>
<feature type="transmembrane region" description="Helical" evidence="1">
    <location>
        <begin position="218"/>
        <end position="238"/>
    </location>
</feature>
<evidence type="ECO:0000313" key="3">
    <source>
        <dbReference type="EMBL" id="MTE27778.1"/>
    </source>
</evidence>
<accession>A0A7K1GH61</accession>
<dbReference type="Proteomes" id="UP000447545">
    <property type="component" value="Unassembled WGS sequence"/>
</dbReference>
<feature type="transmembrane region" description="Helical" evidence="1">
    <location>
        <begin position="189"/>
        <end position="211"/>
    </location>
</feature>
<keyword evidence="4" id="KW-1185">Reference proteome</keyword>
<keyword evidence="1" id="KW-0812">Transmembrane</keyword>
<name>A0A7K1GH61_9FLAO</name>
<feature type="transmembrane region" description="Helical" evidence="1">
    <location>
        <begin position="342"/>
        <end position="361"/>
    </location>
</feature>
<sequence length="376" mass="44083">MVFQSIKHIIRSPYFPLNFNVENMQPNILLMCKLLFLLLVVHGFLGYISDPFLPFLRPLDTVLNYPDIFKISIKSLFLISGLLLLFNLQPRTMSIILGSTLIVMLMASKPMFRNHLFICGCAFLLAGLTQKKELPWLLYLQLSLVYFGAATNKIFEPDWWSGQFMHNWLVNSQENQFYLSVSALMPEMLFAKILSWSSMLIEFSIAILLLFRKKHLLAVWMIILFHAVLYTMTLFRFGHFFEDIVIILLIFLIWPKFKSEVYINRNVRPFFRPLVGLYFLNSDIEYEQNQVNTDPYWLKVKSGNRVLFDRGALIFLLKFTPNFYLSLFLFDQLIRFVFNGTIMHGIQISLMWFCILFFLPINFGSKSAKKVVLDAS</sequence>
<keyword evidence="1" id="KW-0472">Membrane</keyword>
<dbReference type="EMBL" id="WJYA01000007">
    <property type="protein sequence ID" value="MTE27778.1"/>
    <property type="molecule type" value="Genomic_DNA"/>
</dbReference>
<organism evidence="3 4">
    <name type="scientific">Winogradskyella ouciana</name>
    <dbReference type="NCBI Taxonomy" id="2608631"/>
    <lineage>
        <taxon>Bacteria</taxon>
        <taxon>Pseudomonadati</taxon>
        <taxon>Bacteroidota</taxon>
        <taxon>Flavobacteriia</taxon>
        <taxon>Flavobacteriales</taxon>
        <taxon>Flavobacteriaceae</taxon>
        <taxon>Winogradskyella</taxon>
    </lineage>
</organism>
<feature type="transmembrane region" description="Helical" evidence="1">
    <location>
        <begin position="114"/>
        <end position="129"/>
    </location>
</feature>
<comment type="caution">
    <text evidence="3">The sequence shown here is derived from an EMBL/GenBank/DDBJ whole genome shotgun (WGS) entry which is preliminary data.</text>
</comment>
<dbReference type="InterPro" id="IPR053934">
    <property type="entry name" value="HTTM_dom"/>
</dbReference>
<gene>
    <name evidence="3" type="ORF">F1003_12615</name>
</gene>
<evidence type="ECO:0000256" key="1">
    <source>
        <dbReference type="SAM" id="Phobius"/>
    </source>
</evidence>
<feature type="transmembrane region" description="Helical" evidence="1">
    <location>
        <begin position="28"/>
        <end position="48"/>
    </location>
</feature>
<dbReference type="AlphaFoldDB" id="A0A7K1GH61"/>
<proteinExistence type="predicted"/>
<feature type="domain" description="HTTM" evidence="2">
    <location>
        <begin position="136"/>
        <end position="251"/>
    </location>
</feature>
<evidence type="ECO:0000313" key="4">
    <source>
        <dbReference type="Proteomes" id="UP000447545"/>
    </source>
</evidence>
<keyword evidence="1" id="KW-1133">Transmembrane helix</keyword>
<feature type="transmembrane region" description="Helical" evidence="1">
    <location>
        <begin position="311"/>
        <end position="330"/>
    </location>
</feature>
<dbReference type="Pfam" id="PF05090">
    <property type="entry name" value="HTTM"/>
    <property type="match status" value="1"/>
</dbReference>
<protein>
    <recommendedName>
        <fullName evidence="2">HTTM domain-containing protein</fullName>
    </recommendedName>
</protein>
<feature type="transmembrane region" description="Helical" evidence="1">
    <location>
        <begin position="68"/>
        <end position="86"/>
    </location>
</feature>
<reference evidence="3 4" key="1">
    <citation type="submission" date="2019-11" db="EMBL/GenBank/DDBJ databases">
        <title>Winogradskyella ouciana sp. nov., isolated from the hadal seawater of the Mariana Trench.</title>
        <authorList>
            <person name="Liu R."/>
        </authorList>
    </citation>
    <scope>NUCLEOTIDE SEQUENCE [LARGE SCALE GENOMIC DNA]</scope>
    <source>
        <strain evidence="3 4">ZXX205</strain>
    </source>
</reference>
<feature type="transmembrane region" description="Helical" evidence="1">
    <location>
        <begin position="244"/>
        <end position="263"/>
    </location>
</feature>